<name>A0ABV1DRX3_9FIRM</name>
<reference evidence="1 2" key="1">
    <citation type="submission" date="2024-03" db="EMBL/GenBank/DDBJ databases">
        <title>Human intestinal bacterial collection.</title>
        <authorList>
            <person name="Pauvert C."/>
            <person name="Hitch T.C.A."/>
            <person name="Clavel T."/>
        </authorList>
    </citation>
    <scope>NUCLEOTIDE SEQUENCE [LARGE SCALE GENOMIC DNA]</scope>
    <source>
        <strain evidence="1 2">CLA-SR-H028</strain>
    </source>
</reference>
<evidence type="ECO:0000313" key="2">
    <source>
        <dbReference type="Proteomes" id="UP001457898"/>
    </source>
</evidence>
<evidence type="ECO:0000313" key="1">
    <source>
        <dbReference type="EMBL" id="MEQ2433146.1"/>
    </source>
</evidence>
<organism evidence="1 2">
    <name type="scientific">Blautia caccae</name>
    <dbReference type="NCBI Taxonomy" id="3133175"/>
    <lineage>
        <taxon>Bacteria</taxon>
        <taxon>Bacillati</taxon>
        <taxon>Bacillota</taxon>
        <taxon>Clostridia</taxon>
        <taxon>Lachnospirales</taxon>
        <taxon>Lachnospiraceae</taxon>
        <taxon>Blautia</taxon>
    </lineage>
</organism>
<dbReference type="EMBL" id="JBBMFP010000020">
    <property type="protein sequence ID" value="MEQ2433146.1"/>
    <property type="molecule type" value="Genomic_DNA"/>
</dbReference>
<keyword evidence="2" id="KW-1185">Reference proteome</keyword>
<sequence length="97" mass="10800">MQISRFFPAGTKSTLVSELYTSAANVKNEIADINSVRWAKCLSGRFLYTEIFFKNISADPNIRGLPIGIRAKGEIRISLITDWDGKEVNSNGANFFP</sequence>
<comment type="caution">
    <text evidence="1">The sequence shown here is derived from an EMBL/GenBank/DDBJ whole genome shotgun (WGS) entry which is preliminary data.</text>
</comment>
<gene>
    <name evidence="1" type="ORF">WMO65_19320</name>
</gene>
<proteinExistence type="predicted"/>
<accession>A0ABV1DRX3</accession>
<protein>
    <submittedName>
        <fullName evidence="1">Uncharacterized protein</fullName>
    </submittedName>
</protein>
<dbReference type="Proteomes" id="UP001457898">
    <property type="component" value="Unassembled WGS sequence"/>
</dbReference>
<dbReference type="RefSeq" id="WP_349064632.1">
    <property type="nucleotide sequence ID" value="NZ_JBBMFP010000020.1"/>
</dbReference>